<feature type="domain" description="Rhodanese" evidence="2">
    <location>
        <begin position="29"/>
        <end position="113"/>
    </location>
</feature>
<evidence type="ECO:0000313" key="6">
    <source>
        <dbReference type="Proteomes" id="UP000298805"/>
    </source>
</evidence>
<dbReference type="InterPro" id="IPR001763">
    <property type="entry name" value="Rhodanese-like_dom"/>
</dbReference>
<evidence type="ECO:0000259" key="2">
    <source>
        <dbReference type="PROSITE" id="PS50206"/>
    </source>
</evidence>
<sequence length="124" mass="14532">MFDFFKKNQKTQESEMVKPKKDPFPDYDEVKEMTIIDIRDPEDVEYYGRLPNSINIPFDEYFASKLMMLDKNKKYGIMDLRGIISDLEEAERLAKAAGLDAKALRGGFFYLTEVLNFKPIKEDE</sequence>
<reference evidence="6" key="1">
    <citation type="submission" date="2018-03" db="EMBL/GenBank/DDBJ databases">
        <title>A comparative analysis of the Nautiliaceae.</title>
        <authorList>
            <person name="Grosche A."/>
            <person name="Smedile F."/>
            <person name="Vetriani C."/>
        </authorList>
    </citation>
    <scope>NUCLEOTIDE SEQUENCE [LARGE SCALE GENOMIC DNA]</scope>
    <source>
        <strain evidence="6">TB6</strain>
    </source>
</reference>
<dbReference type="EMBL" id="RJVK01000002">
    <property type="protein sequence ID" value="ROR40277.1"/>
    <property type="molecule type" value="Genomic_DNA"/>
</dbReference>
<evidence type="ECO:0000313" key="5">
    <source>
        <dbReference type="Proteomes" id="UP000272781"/>
    </source>
</evidence>
<organism evidence="4 5">
    <name type="scientific">Caminibacter pacificus</name>
    <dbReference type="NCBI Taxonomy" id="1424653"/>
    <lineage>
        <taxon>Bacteria</taxon>
        <taxon>Pseudomonadati</taxon>
        <taxon>Campylobacterota</taxon>
        <taxon>Epsilonproteobacteria</taxon>
        <taxon>Nautiliales</taxon>
        <taxon>Nautiliaceae</taxon>
        <taxon>Caminibacter</taxon>
    </lineage>
</organism>
<evidence type="ECO:0000313" key="3">
    <source>
        <dbReference type="EMBL" id="QCI27545.1"/>
    </source>
</evidence>
<reference evidence="3" key="3">
    <citation type="submission" date="2019-06" db="EMBL/GenBank/DDBJ databases">
        <title>A comparative analysis of the Nautiliaceae.</title>
        <authorList>
            <person name="Grosche A."/>
            <person name="Smedile F."/>
            <person name="Vetriani C."/>
        </authorList>
    </citation>
    <scope>NUCLEOTIDE SEQUENCE</scope>
    <source>
        <strain evidence="3">TB6</strain>
    </source>
</reference>
<dbReference type="Proteomes" id="UP000298805">
    <property type="component" value="Chromosome"/>
</dbReference>
<dbReference type="EMBL" id="CP027432">
    <property type="protein sequence ID" value="QCI27545.1"/>
    <property type="molecule type" value="Genomic_DNA"/>
</dbReference>
<evidence type="ECO:0000313" key="4">
    <source>
        <dbReference type="EMBL" id="ROR40277.1"/>
    </source>
</evidence>
<feature type="region of interest" description="Disordered" evidence="1">
    <location>
        <begin position="1"/>
        <end position="24"/>
    </location>
</feature>
<name>A0AAJ4UYA2_9BACT</name>
<proteinExistence type="predicted"/>
<dbReference type="Pfam" id="PF00581">
    <property type="entry name" value="Rhodanese"/>
    <property type="match status" value="1"/>
</dbReference>
<keyword evidence="6" id="KW-1185">Reference proteome</keyword>
<dbReference type="AlphaFoldDB" id="A0AAJ4UYA2"/>
<gene>
    <name evidence="3" type="ORF">C6V80_00775</name>
    <name evidence="4" type="ORF">EDC58_1269</name>
</gene>
<dbReference type="Proteomes" id="UP000272781">
    <property type="component" value="Unassembled WGS sequence"/>
</dbReference>
<dbReference type="CDD" id="cd00158">
    <property type="entry name" value="RHOD"/>
    <property type="match status" value="1"/>
</dbReference>
<protein>
    <submittedName>
        <fullName evidence="4">Rhodanese-like domain-containing protein</fullName>
    </submittedName>
</protein>
<dbReference type="SUPFAM" id="SSF52821">
    <property type="entry name" value="Rhodanese/Cell cycle control phosphatase"/>
    <property type="match status" value="1"/>
</dbReference>
<accession>A0AAJ4UYA2</accession>
<dbReference type="Gene3D" id="3.40.250.10">
    <property type="entry name" value="Rhodanese-like domain"/>
    <property type="match status" value="1"/>
</dbReference>
<evidence type="ECO:0000256" key="1">
    <source>
        <dbReference type="SAM" id="MobiDB-lite"/>
    </source>
</evidence>
<dbReference type="PROSITE" id="PS50206">
    <property type="entry name" value="RHODANESE_3"/>
    <property type="match status" value="1"/>
</dbReference>
<dbReference type="RefSeq" id="WP_123352657.1">
    <property type="nucleotide sequence ID" value="NZ_CP027432.2"/>
</dbReference>
<reference evidence="4 5" key="2">
    <citation type="submission" date="2018-11" db="EMBL/GenBank/DDBJ databases">
        <title>Genomic Encyclopedia of Type Strains, Phase IV (KMG-IV): sequencing the most valuable type-strain genomes for metagenomic binning, comparative biology and taxonomic classification.</title>
        <authorList>
            <person name="Goeker M."/>
        </authorList>
    </citation>
    <scope>NUCLEOTIDE SEQUENCE [LARGE SCALE GENOMIC DNA]</scope>
    <source>
        <strain evidence="4 5">DSM 27783</strain>
    </source>
</reference>
<dbReference type="InterPro" id="IPR036873">
    <property type="entry name" value="Rhodanese-like_dom_sf"/>
</dbReference>